<keyword evidence="3" id="KW-1185">Reference proteome</keyword>
<proteinExistence type="predicted"/>
<dbReference type="RefSeq" id="XP_013761482.1">
    <property type="nucleotide sequence ID" value="XM_013906028.1"/>
</dbReference>
<feature type="transmembrane region" description="Helical" evidence="1">
    <location>
        <begin position="306"/>
        <end position="326"/>
    </location>
</feature>
<name>A0A0L0DTM5_THETB</name>
<sequence length="361" mass="36880">MTSKIVSTSVAVALGPTAPFTVIHFLYLGYGIVCVVVTSALAVVMLTVADPSPERPLAYASHSSMDGVDDKGAGSVWQAFGRGARNAWRSASSEVARVGWAYHGVLVLSALFNAIGTLTLTLAFDADQSAKGAVLAVASVAGVLVSLLSWAFFGEKLLALQWVFLVVATAGVVVISLDAGLGGTFTPIAFAFCTLLMFSGANLAIEFGAVRRNINWAHANVVYELTHGVLGVVVVAIQAARGAATTDLTAAQVAMATAAGALLASGVFLVNVGISVGHAGIVTAIANGSAALTVLLDLTVGIEPSWLELVGIAITLTGVCGLSWAASGKREPSRAAFDITSWSTTEYETTDDGSALTTDSS</sequence>
<dbReference type="SUPFAM" id="SSF103481">
    <property type="entry name" value="Multidrug resistance efflux transporter EmrE"/>
    <property type="match status" value="1"/>
</dbReference>
<dbReference type="EMBL" id="GL349439">
    <property type="protein sequence ID" value="KNC55679.1"/>
    <property type="molecule type" value="Genomic_DNA"/>
</dbReference>
<protein>
    <recommendedName>
        <fullName evidence="4">EamA domain-containing protein</fullName>
    </recommendedName>
</protein>
<reference evidence="2 3" key="1">
    <citation type="submission" date="2010-05" db="EMBL/GenBank/DDBJ databases">
        <title>The Genome Sequence of Thecamonas trahens ATCC 50062.</title>
        <authorList>
            <consortium name="The Broad Institute Genome Sequencing Platform"/>
            <person name="Russ C."/>
            <person name="Cuomo C."/>
            <person name="Shea T."/>
            <person name="Young S.K."/>
            <person name="Zeng Q."/>
            <person name="Koehrsen M."/>
            <person name="Haas B."/>
            <person name="Borodovsky M."/>
            <person name="Guigo R."/>
            <person name="Alvarado L."/>
            <person name="Berlin A."/>
            <person name="Bochicchio J."/>
            <person name="Borenstein D."/>
            <person name="Chapman S."/>
            <person name="Chen Z."/>
            <person name="Freedman E."/>
            <person name="Gellesch M."/>
            <person name="Goldberg J."/>
            <person name="Griggs A."/>
            <person name="Gujja S."/>
            <person name="Heilman E."/>
            <person name="Heiman D."/>
            <person name="Hepburn T."/>
            <person name="Howarth C."/>
            <person name="Jen D."/>
            <person name="Larson L."/>
            <person name="Mehta T."/>
            <person name="Park D."/>
            <person name="Pearson M."/>
            <person name="Roberts A."/>
            <person name="Saif S."/>
            <person name="Shenoy N."/>
            <person name="Sisk P."/>
            <person name="Stolte C."/>
            <person name="Sykes S."/>
            <person name="Thomson T."/>
            <person name="Walk T."/>
            <person name="White J."/>
            <person name="Yandava C."/>
            <person name="Burger G."/>
            <person name="Gray M.W."/>
            <person name="Holland P.W.H."/>
            <person name="King N."/>
            <person name="Lang F.B.F."/>
            <person name="Roger A.J."/>
            <person name="Ruiz-Trillo I."/>
            <person name="Lander E."/>
            <person name="Nusbaum C."/>
        </authorList>
    </citation>
    <scope>NUCLEOTIDE SEQUENCE [LARGE SCALE GENOMIC DNA]</scope>
    <source>
        <strain evidence="2 3">ATCC 50062</strain>
    </source>
</reference>
<keyword evidence="1" id="KW-0472">Membrane</keyword>
<dbReference type="InterPro" id="IPR037185">
    <property type="entry name" value="EmrE-like"/>
</dbReference>
<dbReference type="Gene3D" id="1.10.3730.20">
    <property type="match status" value="1"/>
</dbReference>
<feature type="transmembrane region" description="Helical" evidence="1">
    <location>
        <begin position="221"/>
        <end position="240"/>
    </location>
</feature>
<gene>
    <name evidence="2" type="ORF">AMSG_11676</name>
</gene>
<evidence type="ECO:0000313" key="3">
    <source>
        <dbReference type="Proteomes" id="UP000054408"/>
    </source>
</evidence>
<feature type="transmembrane region" description="Helical" evidence="1">
    <location>
        <begin position="130"/>
        <end position="153"/>
    </location>
</feature>
<feature type="transmembrane region" description="Helical" evidence="1">
    <location>
        <begin position="100"/>
        <end position="124"/>
    </location>
</feature>
<dbReference type="GeneID" id="25569591"/>
<feature type="transmembrane region" description="Helical" evidence="1">
    <location>
        <begin position="29"/>
        <end position="49"/>
    </location>
</feature>
<feature type="transmembrane region" description="Helical" evidence="1">
    <location>
        <begin position="281"/>
        <end position="300"/>
    </location>
</feature>
<dbReference type="Proteomes" id="UP000054408">
    <property type="component" value="Unassembled WGS sequence"/>
</dbReference>
<evidence type="ECO:0008006" key="4">
    <source>
        <dbReference type="Google" id="ProtNLM"/>
    </source>
</evidence>
<organism evidence="2 3">
    <name type="scientific">Thecamonas trahens ATCC 50062</name>
    <dbReference type="NCBI Taxonomy" id="461836"/>
    <lineage>
        <taxon>Eukaryota</taxon>
        <taxon>Apusozoa</taxon>
        <taxon>Apusomonadida</taxon>
        <taxon>Apusomonadidae</taxon>
        <taxon>Thecamonas</taxon>
    </lineage>
</organism>
<feature type="transmembrane region" description="Helical" evidence="1">
    <location>
        <begin position="160"/>
        <end position="182"/>
    </location>
</feature>
<evidence type="ECO:0000256" key="1">
    <source>
        <dbReference type="SAM" id="Phobius"/>
    </source>
</evidence>
<feature type="transmembrane region" description="Helical" evidence="1">
    <location>
        <begin position="252"/>
        <end position="274"/>
    </location>
</feature>
<dbReference type="AlphaFoldDB" id="A0A0L0DTM5"/>
<feature type="transmembrane region" description="Helical" evidence="1">
    <location>
        <begin position="188"/>
        <end position="209"/>
    </location>
</feature>
<accession>A0A0L0DTM5</accession>
<evidence type="ECO:0000313" key="2">
    <source>
        <dbReference type="EMBL" id="KNC55679.1"/>
    </source>
</evidence>
<keyword evidence="1" id="KW-1133">Transmembrane helix</keyword>
<keyword evidence="1" id="KW-0812">Transmembrane</keyword>